<evidence type="ECO:0000259" key="14">
    <source>
        <dbReference type="PROSITE" id="PS51038"/>
    </source>
</evidence>
<dbReference type="SMART" id="SM00439">
    <property type="entry name" value="BAH"/>
    <property type="match status" value="2"/>
</dbReference>
<keyword evidence="5" id="KW-0677">Repeat</keyword>
<comment type="catalytic activity">
    <reaction evidence="9 12">
        <text>a 2'-deoxycytidine in DNA + S-adenosyl-L-methionine = a 5-methyl-2'-deoxycytidine in DNA + S-adenosyl-L-homocysteine + H(+)</text>
        <dbReference type="Rhea" id="RHEA:13681"/>
        <dbReference type="Rhea" id="RHEA-COMP:11369"/>
        <dbReference type="Rhea" id="RHEA-COMP:11370"/>
        <dbReference type="ChEBI" id="CHEBI:15378"/>
        <dbReference type="ChEBI" id="CHEBI:57856"/>
        <dbReference type="ChEBI" id="CHEBI:59789"/>
        <dbReference type="ChEBI" id="CHEBI:85452"/>
        <dbReference type="ChEBI" id="CHEBI:85454"/>
        <dbReference type="EC" id="2.1.1.37"/>
    </reaction>
</comment>
<feature type="region of interest" description="Disordered" evidence="13">
    <location>
        <begin position="57"/>
        <end position="96"/>
    </location>
</feature>
<dbReference type="Pfam" id="PF00145">
    <property type="entry name" value="DNA_methylase"/>
    <property type="match status" value="1"/>
</dbReference>
<comment type="caution">
    <text evidence="15">The sequence shown here is derived from an EMBL/GenBank/DDBJ whole genome shotgun (WGS) entry which is preliminary data.</text>
</comment>
<dbReference type="InterPro" id="IPR043151">
    <property type="entry name" value="BAH_sf"/>
</dbReference>
<keyword evidence="16" id="KW-1185">Reference proteome</keyword>
<evidence type="ECO:0000256" key="6">
    <source>
        <dbReference type="ARBA" id="ARBA00022853"/>
    </source>
</evidence>
<evidence type="ECO:0000313" key="15">
    <source>
        <dbReference type="EMBL" id="KAH0885989.1"/>
    </source>
</evidence>
<evidence type="ECO:0000256" key="7">
    <source>
        <dbReference type="ARBA" id="ARBA00023125"/>
    </source>
</evidence>
<evidence type="ECO:0000256" key="13">
    <source>
        <dbReference type="SAM" id="MobiDB-lite"/>
    </source>
</evidence>
<dbReference type="PIRSF" id="PIRSF037404">
    <property type="entry name" value="DNMT1"/>
    <property type="match status" value="1"/>
</dbReference>
<feature type="region of interest" description="Disordered" evidence="13">
    <location>
        <begin position="705"/>
        <end position="744"/>
    </location>
</feature>
<comment type="subcellular location">
    <subcellularLocation>
        <location evidence="1 9">Nucleus</location>
    </subcellularLocation>
</comment>
<dbReference type="InterPro" id="IPR001525">
    <property type="entry name" value="C5_MeTfrase"/>
</dbReference>
<dbReference type="PROSITE" id="PS51038">
    <property type="entry name" value="BAH"/>
    <property type="match status" value="2"/>
</dbReference>
<evidence type="ECO:0000256" key="2">
    <source>
        <dbReference type="ARBA" id="ARBA00022603"/>
    </source>
</evidence>
<dbReference type="Pfam" id="PF12047">
    <property type="entry name" value="DNMT1-RFD"/>
    <property type="match status" value="2"/>
</dbReference>
<dbReference type="PROSITE" id="PS00094">
    <property type="entry name" value="C5_MTASE_1"/>
    <property type="match status" value="1"/>
</dbReference>
<dbReference type="Pfam" id="PF01426">
    <property type="entry name" value="BAH"/>
    <property type="match status" value="2"/>
</dbReference>
<accession>A0ABQ8A0E0</accession>
<dbReference type="PROSITE" id="PS00095">
    <property type="entry name" value="C5_MTASE_2"/>
    <property type="match status" value="1"/>
</dbReference>
<protein>
    <recommendedName>
        <fullName evidence="9">DNA (cytosine-5)-methyltransferase</fullName>
        <ecNumber evidence="9">2.1.1.37</ecNumber>
    </recommendedName>
</protein>
<comment type="similarity">
    <text evidence="9 10 11">Belongs to the class I-like SAM-binding methyltransferase superfamily. C5-methyltransferase family.</text>
</comment>
<dbReference type="InterPro" id="IPR022702">
    <property type="entry name" value="Cytosine_MeTrfase1_RFD"/>
</dbReference>
<dbReference type="InterPro" id="IPR050390">
    <property type="entry name" value="C5-Methyltransferase"/>
</dbReference>
<dbReference type="InterPro" id="IPR018117">
    <property type="entry name" value="C5_DNA_meth_AS"/>
</dbReference>
<dbReference type="SUPFAM" id="SSF53335">
    <property type="entry name" value="S-adenosyl-L-methionine-dependent methyltransferases"/>
    <property type="match status" value="1"/>
</dbReference>
<evidence type="ECO:0000256" key="11">
    <source>
        <dbReference type="RuleBase" id="RU000416"/>
    </source>
</evidence>
<dbReference type="Gene3D" id="3.40.50.150">
    <property type="entry name" value="Vaccinia Virus protein VP39"/>
    <property type="match status" value="1"/>
</dbReference>
<dbReference type="Gene3D" id="2.30.30.490">
    <property type="match status" value="2"/>
</dbReference>
<evidence type="ECO:0000256" key="5">
    <source>
        <dbReference type="ARBA" id="ARBA00022737"/>
    </source>
</evidence>
<gene>
    <name evidence="15" type="ORF">HID58_062085</name>
</gene>
<keyword evidence="3 9" id="KW-0808">Transferase</keyword>
<keyword evidence="8 9" id="KW-0539">Nucleus</keyword>
<organism evidence="15 16">
    <name type="scientific">Brassica napus</name>
    <name type="common">Rape</name>
    <dbReference type="NCBI Taxonomy" id="3708"/>
    <lineage>
        <taxon>Eukaryota</taxon>
        <taxon>Viridiplantae</taxon>
        <taxon>Streptophyta</taxon>
        <taxon>Embryophyta</taxon>
        <taxon>Tracheophyta</taxon>
        <taxon>Spermatophyta</taxon>
        <taxon>Magnoliopsida</taxon>
        <taxon>eudicotyledons</taxon>
        <taxon>Gunneridae</taxon>
        <taxon>Pentapetalae</taxon>
        <taxon>rosids</taxon>
        <taxon>malvids</taxon>
        <taxon>Brassicales</taxon>
        <taxon>Brassicaceae</taxon>
        <taxon>Brassiceae</taxon>
        <taxon>Brassica</taxon>
    </lineage>
</organism>
<reference evidence="15 16" key="1">
    <citation type="submission" date="2021-05" db="EMBL/GenBank/DDBJ databases">
        <title>Genome Assembly of Synthetic Allotetraploid Brassica napus Reveals Homoeologous Exchanges between Subgenomes.</title>
        <authorList>
            <person name="Davis J.T."/>
        </authorList>
    </citation>
    <scope>NUCLEOTIDE SEQUENCE [LARGE SCALE GENOMIC DNA]</scope>
    <source>
        <strain evidence="16">cv. Da-Ae</strain>
        <tissue evidence="15">Seedling</tissue>
    </source>
</reference>
<sequence>MIAARRFTLSHLLLIYSSTHPQALTYLVIASSLTRPLSSIALLSISLEPNVLENMVRNGSKAGKQKKRPLPESKESDHDHDDDLSTRKTRPKRAAACTNFKEKSVRISEKSATVAAKHHQTVDDEIVALHLTASSPQSGGDEPHQTRKLTDFVLHDTDGVSQAVEMVEHVDMFITGVILPSGECSDKEEKAKGVRCEGFGRVDNWSISGYEDGSPVVWVTTSLADYECVKPATTYKKVYDYFFQKAYASVEVYKKVANSDLMSLDELLVAVSRAMSLETKCFSSDYLAIKNFVISQGEFIYNQLAGLDDTAKKDDARFVEIPVLVALRDASSILEYDAGQPSNGVLRIDGVSERKAVSSDQQMVDEDEKFARLVQDEEYMKSMQRPRKSSSSASVSKNGYIMTTEDEIANDYPLPAHYKNSQVETDELLLYHDDDYEVDIDDLPRKMLQNWALYDIDSRLISLELLPMKPCADIDVTIFGSGVMADDQGIWIDLDDPATSMPSEEHAGIPIFLSQIKEWMIEYGVSTVSVSIRTDAAWYRLGKPSKQYSPWFEPILKTARVAVGVFALLEVQTRMARLSFEDVVRRVSELESNHKAYISSDLSAVDRYVVGHGQIILQMFSEFPNKEIRRCAFITGLANKRAEKHNTRWTIKKKKILLKVNLNPRAGVAPVSKRKAMQATTTPLINRIWGEFYSIYSPEEPLQAVGAENVEEEAEEEEEEENDEDDAEETEPEAAEVEESHTLPKKIVGSCGKMETRWDGESLGRTSAGEPLYRQALLEGETVAVGGAVIAEVGGTQAIYFVEYMFESSDQSKMLHGRLLQRGSETVLENAANERELFLTNKCMAVQFKDVKGTVSFEIRTRPWGHQFRKENAVADKLDRARAEERKAKDLPTEYFCKSLYSPERGGFFRLPLSDMGCASGSCTSCRVREDEEERKKIKLNASKTGFSSYGVDYCADDFVYVYPDCIDGSKKGNGKFKPGRNVGLRAFVVCQLVEIIVPKKSRKSSFEVNVRRFYRPEDVSEGKAYASDIREVYYSEDTFVVQPEALKGKCEVRKKNDMPSCSEFPISENIFFCEQIYDPSKGSVKQLPLNIKPKFSTVKDDALLRKKKGKGVESETGSGIVKPDELPKEMRLATLDIFAGCGGLSQGLEQAGVSATKWAIEYEGPAGEAFRKNHPETTVIVDNCNVTLRAIMEKCGDQDECISTTEANELAAKLDEDQKRTLPLPGQVDFINGGPPCQGFSGMNRFSQSPWSKIQCQMVLAFLSFVDYFRPRYFLLENVRNFVSYSKGQMFKLTLASLLEMGYQVRFGVLEAGAYGVSQSRKRAFIWAAAPEDVLPEWPEPMHVFNVSQLNISLSKGLRYAAVRSTQQGAPFRPITVRDTIGDLPSVKNGESNIDREYETDPISWFQKEIRGNRNVPTDHLSQTMNEHNLIRCKRIPKRPGADWRDLPEEKVTLSTGLVVDLIPGCLAAKPGKKKQWKGLFGRLDWDGNFPTCVTKPGPMGMVGKCFHPDQDRIVTVRECARSQGFPDSYEFEGDIAHKHRQIGNAVPPPLAFALGRKLKEAVQLNNFAKSN</sequence>
<dbReference type="PRINTS" id="PR00105">
    <property type="entry name" value="C5METTRFRASE"/>
</dbReference>
<keyword evidence="6" id="KW-0156">Chromatin regulator</keyword>
<dbReference type="PROSITE" id="PS51679">
    <property type="entry name" value="SAM_MT_C5"/>
    <property type="match status" value="1"/>
</dbReference>
<feature type="compositionally biased region" description="Acidic residues" evidence="13">
    <location>
        <begin position="709"/>
        <end position="737"/>
    </location>
</feature>
<keyword evidence="2 9" id="KW-0489">Methyltransferase</keyword>
<evidence type="ECO:0000256" key="1">
    <source>
        <dbReference type="ARBA" id="ARBA00004123"/>
    </source>
</evidence>
<keyword evidence="7 9" id="KW-0238">DNA-binding</keyword>
<dbReference type="Gene3D" id="3.90.120.10">
    <property type="entry name" value="DNA Methylase, subunit A, domain 2"/>
    <property type="match status" value="1"/>
</dbReference>
<dbReference type="CDD" id="cd04708">
    <property type="entry name" value="BAH_plantDCM_II"/>
    <property type="match status" value="1"/>
</dbReference>
<dbReference type="PANTHER" id="PTHR10629:SF51">
    <property type="entry name" value="DNA (CYTOSINE-5)-METHYLTRANSFERASE"/>
    <property type="match status" value="1"/>
</dbReference>
<evidence type="ECO:0000256" key="12">
    <source>
        <dbReference type="RuleBase" id="RU000417"/>
    </source>
</evidence>
<dbReference type="Proteomes" id="UP000824890">
    <property type="component" value="Unassembled WGS sequence"/>
</dbReference>
<dbReference type="EC" id="2.1.1.37" evidence="9"/>
<dbReference type="EMBL" id="JAGKQM010000014">
    <property type="protein sequence ID" value="KAH0885989.1"/>
    <property type="molecule type" value="Genomic_DNA"/>
</dbReference>
<evidence type="ECO:0000256" key="3">
    <source>
        <dbReference type="ARBA" id="ARBA00022679"/>
    </source>
</evidence>
<evidence type="ECO:0000313" key="16">
    <source>
        <dbReference type="Proteomes" id="UP000824890"/>
    </source>
</evidence>
<feature type="active site" evidence="10">
    <location>
        <position position="1238"/>
    </location>
</feature>
<dbReference type="NCBIfam" id="TIGR00675">
    <property type="entry name" value="dcm"/>
    <property type="match status" value="1"/>
</dbReference>
<dbReference type="InterPro" id="IPR001025">
    <property type="entry name" value="BAH_dom"/>
</dbReference>
<evidence type="ECO:0000256" key="9">
    <source>
        <dbReference type="PIRNR" id="PIRNR037404"/>
    </source>
</evidence>
<keyword evidence="4 9" id="KW-0949">S-adenosyl-L-methionine</keyword>
<evidence type="ECO:0000256" key="4">
    <source>
        <dbReference type="ARBA" id="ARBA00022691"/>
    </source>
</evidence>
<evidence type="ECO:0000256" key="8">
    <source>
        <dbReference type="ARBA" id="ARBA00023242"/>
    </source>
</evidence>
<feature type="domain" description="BAH" evidence="14">
    <location>
        <begin position="952"/>
        <end position="1089"/>
    </location>
</feature>
<feature type="domain" description="BAH" evidence="14">
    <location>
        <begin position="775"/>
        <end position="912"/>
    </location>
</feature>
<dbReference type="InterPro" id="IPR029063">
    <property type="entry name" value="SAM-dependent_MTases_sf"/>
</dbReference>
<evidence type="ECO:0000256" key="10">
    <source>
        <dbReference type="PROSITE-ProRule" id="PRU01016"/>
    </source>
</evidence>
<feature type="compositionally biased region" description="Basic and acidic residues" evidence="13">
    <location>
        <begin position="69"/>
        <end position="86"/>
    </location>
</feature>
<dbReference type="PANTHER" id="PTHR10629">
    <property type="entry name" value="CYTOSINE-SPECIFIC METHYLTRANSFERASE"/>
    <property type="match status" value="1"/>
</dbReference>
<name>A0ABQ8A0E0_BRANA</name>
<proteinExistence type="inferred from homology"/>
<dbReference type="InterPro" id="IPR031303">
    <property type="entry name" value="C5_meth_CS"/>
</dbReference>